<name>A0A9D2H5U8_9MICO</name>
<keyword evidence="7 9" id="KW-0012">Acyltransferase</keyword>
<evidence type="ECO:0000256" key="9">
    <source>
        <dbReference type="RuleBase" id="RU365045"/>
    </source>
</evidence>
<evidence type="ECO:0000256" key="2">
    <source>
        <dbReference type="ARBA" id="ARBA00004978"/>
    </source>
</evidence>
<dbReference type="Proteomes" id="UP000824220">
    <property type="component" value="Unassembled WGS sequence"/>
</dbReference>
<accession>A0A9D2H5U8</accession>
<dbReference type="AlphaFoldDB" id="A0A9D2H5U8"/>
<comment type="catalytic activity">
    <reaction evidence="8 9">
        <text>L-2,4-diaminobutanoate + acetyl-CoA = (2S)-4-acetamido-2-aminobutanoate + CoA + H(+)</text>
        <dbReference type="Rhea" id="RHEA:16901"/>
        <dbReference type="ChEBI" id="CHEBI:15378"/>
        <dbReference type="ChEBI" id="CHEBI:57287"/>
        <dbReference type="ChEBI" id="CHEBI:57288"/>
        <dbReference type="ChEBI" id="CHEBI:58761"/>
        <dbReference type="ChEBI" id="CHEBI:58929"/>
        <dbReference type="EC" id="2.3.1.178"/>
    </reaction>
</comment>
<sequence length="183" mass="20018">MSSQRTQGPETDGQTTVAIRPPRMADGGGMWRVARDSETLDLNTSYAYVLFARDFASTCRVALVGDEVVGFVLGYRRPEHPDRLFVWQVAVDADQRGKGLSGRLLDDLVAGARTDGSPIEWLETTITDDNIASQRLFASFARRWSAEEHVAALFLTEHFPDAHDPEPVHVIGPLGVAPAAAEV</sequence>
<dbReference type="PROSITE" id="PS51186">
    <property type="entry name" value="GNAT"/>
    <property type="match status" value="1"/>
</dbReference>
<organism evidence="12 13">
    <name type="scientific">Candidatus Microbacterium stercoravium</name>
    <dbReference type="NCBI Taxonomy" id="2838697"/>
    <lineage>
        <taxon>Bacteria</taxon>
        <taxon>Bacillati</taxon>
        <taxon>Actinomycetota</taxon>
        <taxon>Actinomycetes</taxon>
        <taxon>Micrococcales</taxon>
        <taxon>Microbacteriaceae</taxon>
        <taxon>Microbacterium</taxon>
    </lineage>
</organism>
<evidence type="ECO:0000313" key="12">
    <source>
        <dbReference type="EMBL" id="HJA04354.1"/>
    </source>
</evidence>
<dbReference type="InterPro" id="IPR000182">
    <property type="entry name" value="GNAT_dom"/>
</dbReference>
<dbReference type="SUPFAM" id="SSF55729">
    <property type="entry name" value="Acyl-CoA N-acyltransferases (Nat)"/>
    <property type="match status" value="1"/>
</dbReference>
<comment type="caution">
    <text evidence="12">The sequence shown here is derived from an EMBL/GenBank/DDBJ whole genome shotgun (WGS) entry which is preliminary data.</text>
</comment>
<gene>
    <name evidence="9 12" type="primary">ectA</name>
    <name evidence="12" type="ORF">H9800_05780</name>
</gene>
<dbReference type="GO" id="GO:0019491">
    <property type="term" value="P:ectoine biosynthetic process"/>
    <property type="evidence" value="ECO:0007669"/>
    <property type="project" value="InterPro"/>
</dbReference>
<comment type="similarity">
    <text evidence="3 9">Belongs to the acetyltransferase family. EctA subfamily.</text>
</comment>
<evidence type="ECO:0000256" key="1">
    <source>
        <dbReference type="ARBA" id="ARBA00003741"/>
    </source>
</evidence>
<feature type="region of interest" description="Disordered" evidence="10">
    <location>
        <begin position="1"/>
        <end position="24"/>
    </location>
</feature>
<proteinExistence type="inferred from homology"/>
<dbReference type="Gene3D" id="3.40.630.30">
    <property type="match status" value="1"/>
</dbReference>
<dbReference type="InterPro" id="IPR016181">
    <property type="entry name" value="Acyl_CoA_acyltransferase"/>
</dbReference>
<keyword evidence="6 9" id="KW-0808">Transferase</keyword>
<reference evidence="12" key="2">
    <citation type="submission" date="2021-04" db="EMBL/GenBank/DDBJ databases">
        <authorList>
            <person name="Gilroy R."/>
        </authorList>
    </citation>
    <scope>NUCLEOTIDE SEQUENCE</scope>
    <source>
        <strain evidence="12">ChiHjej8B7-3636</strain>
    </source>
</reference>
<evidence type="ECO:0000256" key="3">
    <source>
        <dbReference type="ARBA" id="ARBA00010712"/>
    </source>
</evidence>
<evidence type="ECO:0000256" key="7">
    <source>
        <dbReference type="ARBA" id="ARBA00023315"/>
    </source>
</evidence>
<dbReference type="InterPro" id="IPR012772">
    <property type="entry name" value="Ectoine_EctA"/>
</dbReference>
<dbReference type="NCBIfam" id="TIGR02406">
    <property type="entry name" value="ectoine_EctA"/>
    <property type="match status" value="1"/>
</dbReference>
<evidence type="ECO:0000259" key="11">
    <source>
        <dbReference type="PROSITE" id="PS51186"/>
    </source>
</evidence>
<evidence type="ECO:0000256" key="10">
    <source>
        <dbReference type="SAM" id="MobiDB-lite"/>
    </source>
</evidence>
<comment type="function">
    <text evidence="1 9">Catalyzes the acetylation of L-2,4-diaminobutyrate (DABA) to gamma-N-acetyl-alpha,gamma-diaminobutyric acid (ADABA) with acetyl coenzyme A.</text>
</comment>
<evidence type="ECO:0000256" key="4">
    <source>
        <dbReference type="ARBA" id="ARBA00012355"/>
    </source>
</evidence>
<evidence type="ECO:0000313" key="13">
    <source>
        <dbReference type="Proteomes" id="UP000824220"/>
    </source>
</evidence>
<protein>
    <recommendedName>
        <fullName evidence="5 9">L-2,4-diaminobutyric acid acetyltransferase</fullName>
        <shortName evidence="9">DABA acetyltransferase</shortName>
        <ecNumber evidence="4 9">2.3.1.178</ecNumber>
    </recommendedName>
</protein>
<dbReference type="CDD" id="cd04301">
    <property type="entry name" value="NAT_SF"/>
    <property type="match status" value="1"/>
</dbReference>
<dbReference type="GO" id="GO:0033816">
    <property type="term" value="F:diaminobutyrate acetyltransferase activity"/>
    <property type="evidence" value="ECO:0007669"/>
    <property type="project" value="UniProtKB-EC"/>
</dbReference>
<dbReference type="Pfam" id="PF00583">
    <property type="entry name" value="Acetyltransf_1"/>
    <property type="match status" value="1"/>
</dbReference>
<evidence type="ECO:0000256" key="6">
    <source>
        <dbReference type="ARBA" id="ARBA00022679"/>
    </source>
</evidence>
<evidence type="ECO:0000256" key="5">
    <source>
        <dbReference type="ARBA" id="ARBA00017935"/>
    </source>
</evidence>
<dbReference type="EC" id="2.3.1.178" evidence="4 9"/>
<evidence type="ECO:0000256" key="8">
    <source>
        <dbReference type="ARBA" id="ARBA00048924"/>
    </source>
</evidence>
<reference evidence="12" key="1">
    <citation type="journal article" date="2021" name="PeerJ">
        <title>Extensive microbial diversity within the chicken gut microbiome revealed by metagenomics and culture.</title>
        <authorList>
            <person name="Gilroy R."/>
            <person name="Ravi A."/>
            <person name="Getino M."/>
            <person name="Pursley I."/>
            <person name="Horton D.L."/>
            <person name="Alikhan N.F."/>
            <person name="Baker D."/>
            <person name="Gharbi K."/>
            <person name="Hall N."/>
            <person name="Watson M."/>
            <person name="Adriaenssens E.M."/>
            <person name="Foster-Nyarko E."/>
            <person name="Jarju S."/>
            <person name="Secka A."/>
            <person name="Antonio M."/>
            <person name="Oren A."/>
            <person name="Chaudhuri R.R."/>
            <person name="La Ragione R."/>
            <person name="Hildebrand F."/>
            <person name="Pallen M.J."/>
        </authorList>
    </citation>
    <scope>NUCLEOTIDE SEQUENCE</scope>
    <source>
        <strain evidence="12">ChiHjej8B7-3636</strain>
    </source>
</reference>
<feature type="compositionally biased region" description="Polar residues" evidence="10">
    <location>
        <begin position="1"/>
        <end position="17"/>
    </location>
</feature>
<dbReference type="EMBL" id="DXAM01000081">
    <property type="protein sequence ID" value="HJA04354.1"/>
    <property type="molecule type" value="Genomic_DNA"/>
</dbReference>
<feature type="domain" description="N-acetyltransferase" evidence="11">
    <location>
        <begin position="17"/>
        <end position="160"/>
    </location>
</feature>
<comment type="pathway">
    <text evidence="2 9">Amine and polyamine biosynthesis; ectoine biosynthesis; L-ectoine from L-aspartate 4-semialdehyde: step 2/3.</text>
</comment>